<accession>A1RYA6</accession>
<protein>
    <submittedName>
        <fullName evidence="1">Transcriptional regulator, PadR-like family</fullName>
    </submittedName>
</protein>
<organism evidence="1 2">
    <name type="scientific">Thermofilum pendens (strain DSM 2475 / Hrk 5)</name>
    <dbReference type="NCBI Taxonomy" id="368408"/>
    <lineage>
        <taxon>Archaea</taxon>
        <taxon>Thermoproteota</taxon>
        <taxon>Thermoprotei</taxon>
        <taxon>Thermofilales</taxon>
        <taxon>Thermofilaceae</taxon>
        <taxon>Thermofilum</taxon>
    </lineage>
</organism>
<dbReference type="Proteomes" id="UP000000641">
    <property type="component" value="Chromosome"/>
</dbReference>
<dbReference type="InterPro" id="IPR036388">
    <property type="entry name" value="WH-like_DNA-bd_sf"/>
</dbReference>
<dbReference type="KEGG" id="tpe:Tpen_0784"/>
<dbReference type="STRING" id="368408.Tpen_0784"/>
<dbReference type="OrthoDB" id="31516at2157"/>
<dbReference type="HOGENOM" id="CLU_1346472_0_0_2"/>
<keyword evidence="2" id="KW-1185">Reference proteome</keyword>
<proteinExistence type="predicted"/>
<dbReference type="InterPro" id="IPR036390">
    <property type="entry name" value="WH_DNA-bd_sf"/>
</dbReference>
<dbReference type="eggNOG" id="arCOG00002">
    <property type="taxonomic scope" value="Archaea"/>
</dbReference>
<dbReference type="EnsemblBacteria" id="ABL78186">
    <property type="protein sequence ID" value="ABL78186"/>
    <property type="gene ID" value="Tpen_0784"/>
</dbReference>
<name>A1RYA6_THEPD</name>
<dbReference type="AlphaFoldDB" id="A1RYA6"/>
<dbReference type="Gene3D" id="1.10.10.10">
    <property type="entry name" value="Winged helix-like DNA-binding domain superfamily/Winged helix DNA-binding domain"/>
    <property type="match status" value="1"/>
</dbReference>
<dbReference type="EMBL" id="CP000505">
    <property type="protein sequence ID" value="ABL78186.1"/>
    <property type="molecule type" value="Genomic_DNA"/>
</dbReference>
<sequence length="203" mass="23181">MTEADWKVGVAGEMGLTPVREPSLDDFVLLLLYLDGRTPIYGEEIIHFILAIYPFVSLRLSPSLYLPYFEAVSEALRRLEERGFIFRSRQAYRDGERRVVRLTETGSDEARKIFKAFSESWLLMRGVALRRGSEVLGELEALKKTYNGKGLVELARLLASKVEGDGASALNHLEGVSKEWVEYFVYLLKRLSKELKPTSRQVF</sequence>
<gene>
    <name evidence="1" type="ordered locus">Tpen_0784</name>
</gene>
<dbReference type="SUPFAM" id="SSF46785">
    <property type="entry name" value="Winged helix' DNA-binding domain"/>
    <property type="match status" value="1"/>
</dbReference>
<evidence type="ECO:0000313" key="1">
    <source>
        <dbReference type="EMBL" id="ABL78186.1"/>
    </source>
</evidence>
<evidence type="ECO:0000313" key="2">
    <source>
        <dbReference type="Proteomes" id="UP000000641"/>
    </source>
</evidence>
<dbReference type="GeneID" id="4601132"/>
<dbReference type="RefSeq" id="WP_011752451.1">
    <property type="nucleotide sequence ID" value="NC_008698.1"/>
</dbReference>
<reference evidence="2" key="1">
    <citation type="journal article" date="2008" name="J. Bacteriol.">
        <title>Genome sequence of Thermofilum pendens reveals an exceptional loss of biosynthetic pathways without genome reduction.</title>
        <authorList>
            <person name="Anderson I."/>
            <person name="Rodriguez J."/>
            <person name="Susanti D."/>
            <person name="Porat I."/>
            <person name="Reich C."/>
            <person name="Ulrich L.E."/>
            <person name="Elkins J.G."/>
            <person name="Mavromatis K."/>
            <person name="Lykidis A."/>
            <person name="Kim E."/>
            <person name="Thompson L.S."/>
            <person name="Nolan M."/>
            <person name="Land M."/>
            <person name="Copeland A."/>
            <person name="Lapidus A."/>
            <person name="Lucas S."/>
            <person name="Detter C."/>
            <person name="Zhulin I.B."/>
            <person name="Olsen G.J."/>
            <person name="Whitman W."/>
            <person name="Mukhopadhyay B."/>
            <person name="Bristow J."/>
            <person name="Kyrpides N."/>
        </authorList>
    </citation>
    <scope>NUCLEOTIDE SEQUENCE [LARGE SCALE GENOMIC DNA]</scope>
    <source>
        <strain evidence="2">DSM 2475 / Hrk 5</strain>
    </source>
</reference>